<feature type="compositionally biased region" description="Polar residues" evidence="5">
    <location>
        <begin position="22"/>
        <end position="43"/>
    </location>
</feature>
<dbReference type="OrthoDB" id="2161379at2759"/>
<dbReference type="InterPro" id="IPR022052">
    <property type="entry name" value="Histone-bd_RBBP4-like_N"/>
</dbReference>
<keyword evidence="1 4" id="KW-0853">WD repeat</keyword>
<dbReference type="InterPro" id="IPR036322">
    <property type="entry name" value="WD40_repeat_dom_sf"/>
</dbReference>
<feature type="repeat" description="WD" evidence="4">
    <location>
        <begin position="313"/>
        <end position="355"/>
    </location>
</feature>
<feature type="repeat" description="WD" evidence="4">
    <location>
        <begin position="359"/>
        <end position="395"/>
    </location>
</feature>
<feature type="region of interest" description="Disordered" evidence="5">
    <location>
        <begin position="1"/>
        <end position="47"/>
    </location>
</feature>
<dbReference type="GO" id="GO:0005730">
    <property type="term" value="C:nucleolus"/>
    <property type="evidence" value="ECO:0007669"/>
    <property type="project" value="TreeGrafter"/>
</dbReference>
<evidence type="ECO:0000256" key="2">
    <source>
        <dbReference type="ARBA" id="ARBA00022737"/>
    </source>
</evidence>
<dbReference type="InterPro" id="IPR001680">
    <property type="entry name" value="WD40_rpt"/>
</dbReference>
<evidence type="ECO:0000256" key="4">
    <source>
        <dbReference type="PROSITE-ProRule" id="PRU00221"/>
    </source>
</evidence>
<gene>
    <name evidence="7" type="ORF">AYI70_g6948</name>
</gene>
<accession>A0A1R1XMQ1</accession>
<dbReference type="SUPFAM" id="SSF50978">
    <property type="entry name" value="WD40 repeat-like"/>
    <property type="match status" value="1"/>
</dbReference>
<evidence type="ECO:0000313" key="8">
    <source>
        <dbReference type="Proteomes" id="UP000187283"/>
    </source>
</evidence>
<keyword evidence="8" id="KW-1185">Reference proteome</keyword>
<reference evidence="7 8" key="1">
    <citation type="submission" date="2017-01" db="EMBL/GenBank/DDBJ databases">
        <authorList>
            <person name="Mah S.A."/>
            <person name="Swanson W.J."/>
            <person name="Moy G.W."/>
            <person name="Vacquier V.D."/>
        </authorList>
    </citation>
    <scope>NUCLEOTIDE SEQUENCE [LARGE SCALE GENOMIC DNA]</scope>
    <source>
        <strain evidence="7 8">GSMNP</strain>
    </source>
</reference>
<dbReference type="PRINTS" id="PR00320">
    <property type="entry name" value="GPROTEINBRPT"/>
</dbReference>
<dbReference type="InterPro" id="IPR051972">
    <property type="entry name" value="Glutamate-rich_WD_repeat"/>
</dbReference>
<dbReference type="GO" id="GO:0042254">
    <property type="term" value="P:ribosome biogenesis"/>
    <property type="evidence" value="ECO:0007669"/>
    <property type="project" value="TreeGrafter"/>
</dbReference>
<organism evidence="7 8">
    <name type="scientific">Smittium culicis</name>
    <dbReference type="NCBI Taxonomy" id="133412"/>
    <lineage>
        <taxon>Eukaryota</taxon>
        <taxon>Fungi</taxon>
        <taxon>Fungi incertae sedis</taxon>
        <taxon>Zoopagomycota</taxon>
        <taxon>Kickxellomycotina</taxon>
        <taxon>Harpellomycetes</taxon>
        <taxon>Harpellales</taxon>
        <taxon>Legeriomycetaceae</taxon>
        <taxon>Smittium</taxon>
    </lineage>
</organism>
<feature type="repeat" description="WD" evidence="4">
    <location>
        <begin position="407"/>
        <end position="442"/>
    </location>
</feature>
<feature type="compositionally biased region" description="Basic and acidic residues" evidence="5">
    <location>
        <begin position="1"/>
        <end position="14"/>
    </location>
</feature>
<protein>
    <recommendedName>
        <fullName evidence="3">Glutamate-rich WD repeat-containing protein 1</fullName>
    </recommendedName>
</protein>
<evidence type="ECO:0000256" key="5">
    <source>
        <dbReference type="SAM" id="MobiDB-lite"/>
    </source>
</evidence>
<sequence length="511" mass="58061">MSKRAIESDSHLNDVEMGDVSVQENVIQNDQSQAKRPFNNNAGNEEIGEFEDIWEDELESEDEIEEDDFGVEESEMNTAETSMQEEIEGQVEEEDLPEKVYLPGDQLDEGEVLQVDNSAYQMLHNLNVNWPCLSFDFFIDELGVNRNKFPHTMALFTGSQANEAHKNEVTLMKISNLHRTINDDKLAEDNEELDEDENDLDEDPILETRTMKHRGGVNRVRVSKTRDSILGATWSDEGCVFIWNLKDQLKSLEVPGFKATTKKPVYTVQSHPCEGFALDWQQDKRLISGDCDRSIYLTNVRADGGFTVEKTPFSGHKSSIEDLQWSPEEQSVFASCSSDKSIRIWDIRQKQHTCAISVPNAHRNDINVMSWNPTSRFLLATGDDDGLFSIWDLRNFKAKPVSPVATFDWHKKPITSIEWHPQDDSVLAVSGADDQLTIWDLSVELDSEEIKAQSNMFYDAKNNIQRAVPPQLLFIHQGQSDIKELHWNSQIPGSLVSTALNGFNIFKTISV</sequence>
<dbReference type="Proteomes" id="UP000187283">
    <property type="component" value="Unassembled WGS sequence"/>
</dbReference>
<keyword evidence="2" id="KW-0677">Repeat</keyword>
<dbReference type="Pfam" id="PF12265">
    <property type="entry name" value="CAF1C_H4-bd"/>
    <property type="match status" value="1"/>
</dbReference>
<dbReference type="Gene3D" id="2.130.10.10">
    <property type="entry name" value="YVTN repeat-like/Quinoprotein amine dehydrogenase"/>
    <property type="match status" value="1"/>
</dbReference>
<dbReference type="STRING" id="133412.A0A1R1XMQ1"/>
<dbReference type="EMBL" id="LSSN01002514">
    <property type="protein sequence ID" value="OMJ15902.1"/>
    <property type="molecule type" value="Genomic_DNA"/>
</dbReference>
<evidence type="ECO:0000259" key="6">
    <source>
        <dbReference type="Pfam" id="PF12265"/>
    </source>
</evidence>
<dbReference type="PANTHER" id="PTHR45903:SF1">
    <property type="entry name" value="GLUTAMATE-RICH WD REPEAT-CONTAINING PROTEIN 1"/>
    <property type="match status" value="1"/>
</dbReference>
<dbReference type="AlphaFoldDB" id="A0A1R1XMQ1"/>
<dbReference type="PROSITE" id="PS50294">
    <property type="entry name" value="WD_REPEATS_REGION"/>
    <property type="match status" value="3"/>
</dbReference>
<feature type="domain" description="Histone-binding protein RBBP4-like N-terminal" evidence="6">
    <location>
        <begin position="111"/>
        <end position="178"/>
    </location>
</feature>
<evidence type="ECO:0000313" key="7">
    <source>
        <dbReference type="EMBL" id="OMJ15902.1"/>
    </source>
</evidence>
<comment type="caution">
    <text evidence="7">The sequence shown here is derived from an EMBL/GenBank/DDBJ whole genome shotgun (WGS) entry which is preliminary data.</text>
</comment>
<dbReference type="SMART" id="SM00320">
    <property type="entry name" value="WD40"/>
    <property type="match status" value="5"/>
</dbReference>
<name>A0A1R1XMQ1_9FUNG</name>
<evidence type="ECO:0000256" key="1">
    <source>
        <dbReference type="ARBA" id="ARBA00022574"/>
    </source>
</evidence>
<dbReference type="Pfam" id="PF00400">
    <property type="entry name" value="WD40"/>
    <property type="match status" value="3"/>
</dbReference>
<dbReference type="PANTHER" id="PTHR45903">
    <property type="entry name" value="GLUTAMATE-RICH WD REPEAT-CONTAINING PROTEIN 1"/>
    <property type="match status" value="1"/>
</dbReference>
<proteinExistence type="predicted"/>
<dbReference type="InterPro" id="IPR020472">
    <property type="entry name" value="WD40_PAC1"/>
</dbReference>
<dbReference type="InterPro" id="IPR015943">
    <property type="entry name" value="WD40/YVTN_repeat-like_dom_sf"/>
</dbReference>
<dbReference type="PROSITE" id="PS50082">
    <property type="entry name" value="WD_REPEATS_2"/>
    <property type="match status" value="3"/>
</dbReference>
<evidence type="ECO:0000256" key="3">
    <source>
        <dbReference type="ARBA" id="ARBA00040876"/>
    </source>
</evidence>